<dbReference type="PANTHER" id="PTHR43777">
    <property type="entry name" value="MOLYBDENUM COFACTOR CYTIDYLYLTRANSFERASE"/>
    <property type="match status" value="1"/>
</dbReference>
<dbReference type="AlphaFoldDB" id="A0AAT9GG29"/>
<feature type="domain" description="MobA-like NTP transferase" evidence="1">
    <location>
        <begin position="8"/>
        <end position="168"/>
    </location>
</feature>
<dbReference type="InterPro" id="IPR029044">
    <property type="entry name" value="Nucleotide-diphossugar_trans"/>
</dbReference>
<dbReference type="EMBL" id="AP029612">
    <property type="protein sequence ID" value="BFG69461.1"/>
    <property type="molecule type" value="Genomic_DNA"/>
</dbReference>
<dbReference type="PANTHER" id="PTHR43777:SF1">
    <property type="entry name" value="MOLYBDENUM COFACTOR CYTIDYLYLTRANSFERASE"/>
    <property type="match status" value="1"/>
</dbReference>
<dbReference type="CDD" id="cd04182">
    <property type="entry name" value="GT_2_like_f"/>
    <property type="match status" value="1"/>
</dbReference>
<reference evidence="2" key="1">
    <citation type="submission" date="2024-02" db="EMBL/GenBank/DDBJ databases">
        <title>Sediminibacterium planktonica sp. nov. and Sediminibacterium longus sp. nov., isolated from surface lake and river water.</title>
        <authorList>
            <person name="Watanabe K."/>
            <person name="Takemine S."/>
            <person name="Ishii Y."/>
            <person name="Ogata Y."/>
            <person name="Shindo C."/>
            <person name="Suda W."/>
        </authorList>
    </citation>
    <scope>NUCLEOTIDE SEQUENCE</scope>
    <source>
        <strain evidence="2">KACHI17</strain>
    </source>
</reference>
<dbReference type="InterPro" id="IPR025877">
    <property type="entry name" value="MobA-like_NTP_Trfase"/>
</dbReference>
<evidence type="ECO:0000259" key="1">
    <source>
        <dbReference type="Pfam" id="PF12804"/>
    </source>
</evidence>
<sequence length="194" mass="21351">MANPSTAVLILAAGASARLGRPKQALIFNGQTLLQKIVATALELGSGPVLLVIKKEDYFDVPEKVEVIKNLNAQLGMATSIQTGIEYLKDRYPDIEKVIITVCDQPFITSDLLRQMIEKQLETALPIIACQYGETIGTPVLFHKIMFDSLLGLNGDKGARQLINQQPQQVGLINFPLGNIDVDTEEDYERLIKS</sequence>
<evidence type="ECO:0000313" key="2">
    <source>
        <dbReference type="EMBL" id="BFG69461.1"/>
    </source>
</evidence>
<gene>
    <name evidence="2" type="ORF">KACHI17_03420</name>
</gene>
<dbReference type="Gene3D" id="3.90.550.10">
    <property type="entry name" value="Spore Coat Polysaccharide Biosynthesis Protein SpsA, Chain A"/>
    <property type="match status" value="1"/>
</dbReference>
<name>A0AAT9GG29_9BACT</name>
<dbReference type="SUPFAM" id="SSF53448">
    <property type="entry name" value="Nucleotide-diphospho-sugar transferases"/>
    <property type="match status" value="1"/>
</dbReference>
<dbReference type="GO" id="GO:0016779">
    <property type="term" value="F:nucleotidyltransferase activity"/>
    <property type="evidence" value="ECO:0007669"/>
    <property type="project" value="UniProtKB-ARBA"/>
</dbReference>
<proteinExistence type="predicted"/>
<dbReference type="Pfam" id="PF12804">
    <property type="entry name" value="NTP_transf_3"/>
    <property type="match status" value="1"/>
</dbReference>
<accession>A0AAT9GG29</accession>
<organism evidence="2">
    <name type="scientific">Sediminibacterium sp. KACHI17</name>
    <dbReference type="NCBI Taxonomy" id="1751071"/>
    <lineage>
        <taxon>Bacteria</taxon>
        <taxon>Pseudomonadati</taxon>
        <taxon>Bacteroidota</taxon>
        <taxon>Chitinophagia</taxon>
        <taxon>Chitinophagales</taxon>
        <taxon>Chitinophagaceae</taxon>
        <taxon>Sediminibacterium</taxon>
    </lineage>
</organism>
<dbReference type="RefSeq" id="WP_353549782.1">
    <property type="nucleotide sequence ID" value="NZ_AP029612.1"/>
</dbReference>
<protein>
    <recommendedName>
        <fullName evidence="1">MobA-like NTP transferase domain-containing protein</fullName>
    </recommendedName>
</protein>